<accession>A0A6A4SC52</accession>
<name>A0A6A4SC52_SCOMX</name>
<organism evidence="1 2">
    <name type="scientific">Scophthalmus maximus</name>
    <name type="common">Turbot</name>
    <name type="synonym">Psetta maxima</name>
    <dbReference type="NCBI Taxonomy" id="52904"/>
    <lineage>
        <taxon>Eukaryota</taxon>
        <taxon>Metazoa</taxon>
        <taxon>Chordata</taxon>
        <taxon>Craniata</taxon>
        <taxon>Vertebrata</taxon>
        <taxon>Euteleostomi</taxon>
        <taxon>Actinopterygii</taxon>
        <taxon>Neopterygii</taxon>
        <taxon>Teleostei</taxon>
        <taxon>Neoteleostei</taxon>
        <taxon>Acanthomorphata</taxon>
        <taxon>Carangaria</taxon>
        <taxon>Pleuronectiformes</taxon>
        <taxon>Pleuronectoidei</taxon>
        <taxon>Scophthalmidae</taxon>
        <taxon>Scophthalmus</taxon>
    </lineage>
</organism>
<sequence length="198" mass="22061">MRCEICLDVENIFKLKKGQSSKAVIPRTSRRETRGPPAGPLEVFTLRNPAASREIGSKCALSLSLYPPRRVASRVDVTRRNLSTPLPLSSNEEACGTRRRITNYYKSRLTEQVCIVGGGGDALGRCINQRQRQIRVQRLIKSRILTHASSVSLRLARKTELCAEFPEVCVCGPSHTGGLNERASEITILIWKMAIEEN</sequence>
<reference evidence="1 2" key="1">
    <citation type="submission" date="2019-06" db="EMBL/GenBank/DDBJ databases">
        <title>Draft genomes of female and male turbot (Scophthalmus maximus).</title>
        <authorList>
            <person name="Xu H."/>
            <person name="Xu X.-W."/>
            <person name="Shao C."/>
            <person name="Chen S."/>
        </authorList>
    </citation>
    <scope>NUCLEOTIDE SEQUENCE [LARGE SCALE GENOMIC DNA]</scope>
    <source>
        <strain evidence="1">Ysfricsl-2016a</strain>
        <tissue evidence="1">Blood</tissue>
    </source>
</reference>
<evidence type="ECO:0000313" key="1">
    <source>
        <dbReference type="EMBL" id="KAF0028424.1"/>
    </source>
</evidence>
<evidence type="ECO:0000313" key="2">
    <source>
        <dbReference type="Proteomes" id="UP000438429"/>
    </source>
</evidence>
<dbReference type="AlphaFoldDB" id="A0A6A4SC52"/>
<dbReference type="EMBL" id="VEVO01000017">
    <property type="protein sequence ID" value="KAF0028424.1"/>
    <property type="molecule type" value="Genomic_DNA"/>
</dbReference>
<protein>
    <submittedName>
        <fullName evidence="1">Uncharacterized protein</fullName>
    </submittedName>
</protein>
<gene>
    <name evidence="1" type="ORF">F2P81_019511</name>
</gene>
<dbReference type="Proteomes" id="UP000438429">
    <property type="component" value="Unassembled WGS sequence"/>
</dbReference>
<comment type="caution">
    <text evidence="1">The sequence shown here is derived from an EMBL/GenBank/DDBJ whole genome shotgun (WGS) entry which is preliminary data.</text>
</comment>
<proteinExistence type="predicted"/>